<comment type="similarity">
    <text evidence="3">Belongs to the major facilitator superfamily. FHS transporter (TC 2.A.1.7) family.</text>
</comment>
<feature type="transmembrane region" description="Helical" evidence="11">
    <location>
        <begin position="405"/>
        <end position="426"/>
    </location>
</feature>
<feature type="transmembrane region" description="Helical" evidence="11">
    <location>
        <begin position="253"/>
        <end position="275"/>
    </location>
</feature>
<evidence type="ECO:0000256" key="2">
    <source>
        <dbReference type="ARBA" id="ARBA00004429"/>
    </source>
</evidence>
<evidence type="ECO:0000256" key="4">
    <source>
        <dbReference type="ARBA" id="ARBA00022448"/>
    </source>
</evidence>
<feature type="transmembrane region" description="Helical" evidence="11">
    <location>
        <begin position="118"/>
        <end position="143"/>
    </location>
</feature>
<evidence type="ECO:0000256" key="6">
    <source>
        <dbReference type="ARBA" id="ARBA00022519"/>
    </source>
</evidence>
<keyword evidence="13" id="KW-1185">Reference proteome</keyword>
<keyword evidence="7" id="KW-0762">Sugar transport</keyword>
<feature type="transmembrane region" description="Helical" evidence="11">
    <location>
        <begin position="320"/>
        <end position="339"/>
    </location>
</feature>
<name>A0ABW4ME64_9SPHN</name>
<dbReference type="Gene3D" id="1.20.1250.20">
    <property type="entry name" value="MFS general substrate transporter like domains"/>
    <property type="match status" value="2"/>
</dbReference>
<feature type="transmembrane region" description="Helical" evidence="11">
    <location>
        <begin position="28"/>
        <end position="45"/>
    </location>
</feature>
<protein>
    <submittedName>
        <fullName evidence="12">Sugar MFS transporter</fullName>
    </submittedName>
</protein>
<evidence type="ECO:0000256" key="10">
    <source>
        <dbReference type="ARBA" id="ARBA00023136"/>
    </source>
</evidence>
<dbReference type="RefSeq" id="WP_381514287.1">
    <property type="nucleotide sequence ID" value="NZ_JBHUEL010000009.1"/>
</dbReference>
<comment type="subcellular location">
    <subcellularLocation>
        <location evidence="2">Cell inner membrane</location>
        <topology evidence="2">Multi-pass membrane protein</topology>
    </subcellularLocation>
</comment>
<keyword evidence="4" id="KW-0813">Transport</keyword>
<dbReference type="CDD" id="cd17394">
    <property type="entry name" value="MFS_FucP_like"/>
    <property type="match status" value="1"/>
</dbReference>
<keyword evidence="9 11" id="KW-1133">Transmembrane helix</keyword>
<dbReference type="NCBIfam" id="TIGR01272">
    <property type="entry name" value="gluP"/>
    <property type="match status" value="1"/>
</dbReference>
<dbReference type="Proteomes" id="UP001597215">
    <property type="component" value="Unassembled WGS sequence"/>
</dbReference>
<keyword evidence="5" id="KW-1003">Cell membrane</keyword>
<sequence length="430" mass="44857">MALAPQTASSSDSNPVESEGQHIDAPELRLFVMALFFIFGGITSLNDVIIPKLKELFTLNYTQAMLVQFCFFTAYLVIGLPGAALVKRIGYMRGAVAGLLTMMAGCLLFIPASQTATYGVFLFALFVLASGVVIVQVVSNPLISLLGKAETAHSRLTFAQAFNSLGTTVFPYFGAILILGSLATVSADQLSGAELDAYRTAETQAIVNGYLGLAVALAIVAAVVWMFRNKLQGEKHEQSSLLGGFQLMKRPRFGYGAACIFLYVGAEVAIGSLIVNYLMQSHVLGLEEQAAGKLIGLYWGGAMIGRFIGSAILRVVSPGLVLAAVSAGAITLILVSISTTGVVSGYSLLAIGLMNSIMFPTIFTLACEKLGARAADGSGIINIAIFGGAVIPLVTGVIADATGSLATALILPAACYVIIAGFGIFARKPA</sequence>
<feature type="transmembrane region" description="Helical" evidence="11">
    <location>
        <begin position="93"/>
        <end position="112"/>
    </location>
</feature>
<evidence type="ECO:0000256" key="3">
    <source>
        <dbReference type="ARBA" id="ARBA00009120"/>
    </source>
</evidence>
<dbReference type="PANTHER" id="PTHR43702">
    <property type="entry name" value="L-FUCOSE-PROTON SYMPORTER"/>
    <property type="match status" value="1"/>
</dbReference>
<keyword evidence="8 11" id="KW-0812">Transmembrane</keyword>
<reference evidence="13" key="1">
    <citation type="journal article" date="2019" name="Int. J. Syst. Evol. Microbiol.">
        <title>The Global Catalogue of Microorganisms (GCM) 10K type strain sequencing project: providing services to taxonomists for standard genome sequencing and annotation.</title>
        <authorList>
            <consortium name="The Broad Institute Genomics Platform"/>
            <consortium name="The Broad Institute Genome Sequencing Center for Infectious Disease"/>
            <person name="Wu L."/>
            <person name="Ma J."/>
        </authorList>
    </citation>
    <scope>NUCLEOTIDE SEQUENCE [LARGE SCALE GENOMIC DNA]</scope>
    <source>
        <strain evidence="13">CGMCC 1.12449</strain>
    </source>
</reference>
<dbReference type="InterPro" id="IPR011701">
    <property type="entry name" value="MFS"/>
</dbReference>
<evidence type="ECO:0000256" key="9">
    <source>
        <dbReference type="ARBA" id="ARBA00022989"/>
    </source>
</evidence>
<feature type="transmembrane region" description="Helical" evidence="11">
    <location>
        <begin position="65"/>
        <end position="86"/>
    </location>
</feature>
<dbReference type="Pfam" id="PF07690">
    <property type="entry name" value="MFS_1"/>
    <property type="match status" value="1"/>
</dbReference>
<accession>A0ABW4ME64</accession>
<dbReference type="SUPFAM" id="SSF103473">
    <property type="entry name" value="MFS general substrate transporter"/>
    <property type="match status" value="1"/>
</dbReference>
<dbReference type="PANTHER" id="PTHR43702:SF3">
    <property type="entry name" value="PROTEIN TSGA"/>
    <property type="match status" value="1"/>
</dbReference>
<evidence type="ECO:0000256" key="11">
    <source>
        <dbReference type="SAM" id="Phobius"/>
    </source>
</evidence>
<feature type="transmembrane region" description="Helical" evidence="11">
    <location>
        <begin position="164"/>
        <end position="185"/>
    </location>
</feature>
<evidence type="ECO:0000256" key="5">
    <source>
        <dbReference type="ARBA" id="ARBA00022475"/>
    </source>
</evidence>
<keyword evidence="10 11" id="KW-0472">Membrane</keyword>
<feature type="transmembrane region" description="Helical" evidence="11">
    <location>
        <begin position="379"/>
        <end position="399"/>
    </location>
</feature>
<feature type="transmembrane region" description="Helical" evidence="11">
    <location>
        <begin position="295"/>
        <end position="313"/>
    </location>
</feature>
<dbReference type="InterPro" id="IPR036259">
    <property type="entry name" value="MFS_trans_sf"/>
</dbReference>
<evidence type="ECO:0000256" key="8">
    <source>
        <dbReference type="ARBA" id="ARBA00022692"/>
    </source>
</evidence>
<dbReference type="InterPro" id="IPR005964">
    <property type="entry name" value="Glc/Gal_transptr_bac"/>
</dbReference>
<comment type="function">
    <text evidence="1">Intake of glucose and galactose.</text>
</comment>
<dbReference type="EMBL" id="JBHUEL010000009">
    <property type="protein sequence ID" value="MFD1767195.1"/>
    <property type="molecule type" value="Genomic_DNA"/>
</dbReference>
<feature type="transmembrane region" description="Helical" evidence="11">
    <location>
        <begin position="345"/>
        <end position="367"/>
    </location>
</feature>
<feature type="transmembrane region" description="Helical" evidence="11">
    <location>
        <begin position="205"/>
        <end position="227"/>
    </location>
</feature>
<organism evidence="12 13">
    <name type="scientific">Sphingorhabdus buctiana</name>
    <dbReference type="NCBI Taxonomy" id="1508805"/>
    <lineage>
        <taxon>Bacteria</taxon>
        <taxon>Pseudomonadati</taxon>
        <taxon>Pseudomonadota</taxon>
        <taxon>Alphaproteobacteria</taxon>
        <taxon>Sphingomonadales</taxon>
        <taxon>Sphingomonadaceae</taxon>
        <taxon>Sphingorhabdus</taxon>
    </lineage>
</organism>
<comment type="caution">
    <text evidence="12">The sequence shown here is derived from an EMBL/GenBank/DDBJ whole genome shotgun (WGS) entry which is preliminary data.</text>
</comment>
<dbReference type="InterPro" id="IPR050375">
    <property type="entry name" value="MFS_TsgA-like"/>
</dbReference>
<evidence type="ECO:0000313" key="12">
    <source>
        <dbReference type="EMBL" id="MFD1767195.1"/>
    </source>
</evidence>
<proteinExistence type="inferred from homology"/>
<evidence type="ECO:0000256" key="1">
    <source>
        <dbReference type="ARBA" id="ARBA00003321"/>
    </source>
</evidence>
<keyword evidence="6" id="KW-0997">Cell inner membrane</keyword>
<evidence type="ECO:0000313" key="13">
    <source>
        <dbReference type="Proteomes" id="UP001597215"/>
    </source>
</evidence>
<gene>
    <name evidence="12" type="ORF">ACFSAG_10110</name>
</gene>
<evidence type="ECO:0000256" key="7">
    <source>
        <dbReference type="ARBA" id="ARBA00022597"/>
    </source>
</evidence>